<keyword evidence="2" id="KW-1185">Reference proteome</keyword>
<proteinExistence type="predicted"/>
<dbReference type="Proteomes" id="UP000301309">
    <property type="component" value="Unassembled WGS sequence"/>
</dbReference>
<sequence>MRRPSALYVPSSGFPLAGRNLVPASAGLLSLAAARRPDTGAGHRPGVYLAPPPRIALWLGDRVAARLGRGPAGF</sequence>
<evidence type="ECO:0000313" key="1">
    <source>
        <dbReference type="EMBL" id="GDY53017.1"/>
    </source>
</evidence>
<evidence type="ECO:0000313" key="2">
    <source>
        <dbReference type="Proteomes" id="UP000301309"/>
    </source>
</evidence>
<protein>
    <submittedName>
        <fullName evidence="1">Uncharacterized protein</fullName>
    </submittedName>
</protein>
<dbReference type="EMBL" id="BJHW01000001">
    <property type="protein sequence ID" value="GDY53017.1"/>
    <property type="molecule type" value="Genomic_DNA"/>
</dbReference>
<organism evidence="1 2">
    <name type="scientific">Streptomyces violaceusniger</name>
    <dbReference type="NCBI Taxonomy" id="68280"/>
    <lineage>
        <taxon>Bacteria</taxon>
        <taxon>Bacillati</taxon>
        <taxon>Actinomycetota</taxon>
        <taxon>Actinomycetes</taxon>
        <taxon>Kitasatosporales</taxon>
        <taxon>Streptomycetaceae</taxon>
        <taxon>Streptomyces</taxon>
        <taxon>Streptomyces violaceusniger group</taxon>
    </lineage>
</organism>
<accession>A0A4D4L2U3</accession>
<gene>
    <name evidence="1" type="ORF">SVIO_036400</name>
</gene>
<reference evidence="1 2" key="1">
    <citation type="journal article" date="2020" name="Int. J. Syst. Evol. Microbiol.">
        <title>Reclassification of Streptomyces castelarensis and Streptomyces sporoclivatus as later heterotypic synonyms of Streptomyces antimycoticus.</title>
        <authorList>
            <person name="Komaki H."/>
            <person name="Tamura T."/>
        </authorList>
    </citation>
    <scope>NUCLEOTIDE SEQUENCE [LARGE SCALE GENOMIC DNA]</scope>
    <source>
        <strain evidence="1 2">NBRC 13459</strain>
    </source>
</reference>
<dbReference type="AlphaFoldDB" id="A0A4D4L2U3"/>
<comment type="caution">
    <text evidence="1">The sequence shown here is derived from an EMBL/GenBank/DDBJ whole genome shotgun (WGS) entry which is preliminary data.</text>
</comment>
<name>A0A4D4L2U3_STRVO</name>